<dbReference type="PANTHER" id="PTHR10948">
    <property type="entry name" value="TRANSPOSASE"/>
    <property type="match status" value="1"/>
</dbReference>
<comment type="caution">
    <text evidence="1">The sequence shown here is derived from an EMBL/GenBank/DDBJ whole genome shotgun (WGS) entry which is preliminary data.</text>
</comment>
<dbReference type="EMBL" id="AUZY01000452">
    <property type="protein sequence ID" value="EQD78674.1"/>
    <property type="molecule type" value="Genomic_DNA"/>
</dbReference>
<gene>
    <name evidence="1" type="ORF">B1B_00592</name>
</gene>
<dbReference type="NCBIfam" id="NF033563">
    <property type="entry name" value="transpos_IS30"/>
    <property type="match status" value="1"/>
</dbReference>
<dbReference type="InterPro" id="IPR053392">
    <property type="entry name" value="Transposase_IS30-like"/>
</dbReference>
<dbReference type="AlphaFoldDB" id="T1DB64"/>
<dbReference type="GO" id="GO:0004803">
    <property type="term" value="F:transposase activity"/>
    <property type="evidence" value="ECO:0007669"/>
    <property type="project" value="TreeGrafter"/>
</dbReference>
<organism evidence="1">
    <name type="scientific">mine drainage metagenome</name>
    <dbReference type="NCBI Taxonomy" id="410659"/>
    <lineage>
        <taxon>unclassified sequences</taxon>
        <taxon>metagenomes</taxon>
        <taxon>ecological metagenomes</taxon>
    </lineage>
</organism>
<evidence type="ECO:0000313" key="1">
    <source>
        <dbReference type="EMBL" id="EQD78674.1"/>
    </source>
</evidence>
<feature type="non-terminal residue" evidence="1">
    <location>
        <position position="126"/>
    </location>
</feature>
<dbReference type="InterPro" id="IPR051917">
    <property type="entry name" value="Transposase-Integrase"/>
</dbReference>
<accession>T1DB64</accession>
<proteinExistence type="predicted"/>
<dbReference type="GO" id="GO:0005829">
    <property type="term" value="C:cytosol"/>
    <property type="evidence" value="ECO:0007669"/>
    <property type="project" value="TreeGrafter"/>
</dbReference>
<name>T1DB64_9ZZZZ</name>
<reference evidence="1" key="2">
    <citation type="journal article" date="2014" name="ISME J.">
        <title>Microbial stratification in low pH oxic and suboxic macroscopic growths along an acid mine drainage.</title>
        <authorList>
            <person name="Mendez-Garcia C."/>
            <person name="Mesa V."/>
            <person name="Sprenger R.R."/>
            <person name="Richter M."/>
            <person name="Diez M.S."/>
            <person name="Solano J."/>
            <person name="Bargiela R."/>
            <person name="Golyshina O.V."/>
            <person name="Manteca A."/>
            <person name="Ramos J.L."/>
            <person name="Gallego J.R."/>
            <person name="Llorente I."/>
            <person name="Martins Dos Santos V.A."/>
            <person name="Jensen O.N."/>
            <person name="Pelaez A.I."/>
            <person name="Sanchez J."/>
            <person name="Ferrer M."/>
        </authorList>
    </citation>
    <scope>NUCLEOTIDE SEQUENCE</scope>
</reference>
<sequence length="126" mass="14791">MKLEKTLNISHESIYVHVYADKAKGGELYKHLRCQKKRRKRYGSGKNRRGIIKNRVGIDKRPKVVDKRKRLGDWEGDTVVGRRIVRNRHKGFLITLVDRKSRLTRMEKNDSKEAPEVSAKIIKLLE</sequence>
<dbReference type="PANTHER" id="PTHR10948:SF23">
    <property type="entry name" value="TRANSPOSASE INSI FOR INSERTION SEQUENCE ELEMENT IS30A-RELATED"/>
    <property type="match status" value="1"/>
</dbReference>
<protein>
    <submittedName>
        <fullName evidence="1">Integrase catalytic subunit</fullName>
    </submittedName>
</protein>
<reference evidence="1" key="1">
    <citation type="submission" date="2013-08" db="EMBL/GenBank/DDBJ databases">
        <authorList>
            <person name="Mendez C."/>
            <person name="Richter M."/>
            <person name="Ferrer M."/>
            <person name="Sanchez J."/>
        </authorList>
    </citation>
    <scope>NUCLEOTIDE SEQUENCE</scope>
</reference>
<dbReference type="GO" id="GO:0032196">
    <property type="term" value="P:transposition"/>
    <property type="evidence" value="ECO:0007669"/>
    <property type="project" value="TreeGrafter"/>
</dbReference>